<dbReference type="PANTHER" id="PTHR30055:SF148">
    <property type="entry name" value="TETR-FAMILY TRANSCRIPTIONAL REGULATOR"/>
    <property type="match status" value="1"/>
</dbReference>
<dbReference type="RefSeq" id="WP_379530839.1">
    <property type="nucleotide sequence ID" value="NZ_JBHSBI010000014.1"/>
</dbReference>
<keyword evidence="3" id="KW-0804">Transcription</keyword>
<name>A0ABV8GA39_9ACTN</name>
<evidence type="ECO:0000256" key="4">
    <source>
        <dbReference type="PROSITE-ProRule" id="PRU00335"/>
    </source>
</evidence>
<dbReference type="InterPro" id="IPR050109">
    <property type="entry name" value="HTH-type_TetR-like_transc_reg"/>
</dbReference>
<dbReference type="InterPro" id="IPR009057">
    <property type="entry name" value="Homeodomain-like_sf"/>
</dbReference>
<feature type="DNA-binding region" description="H-T-H motif" evidence="4">
    <location>
        <begin position="35"/>
        <end position="54"/>
    </location>
</feature>
<dbReference type="InterPro" id="IPR011075">
    <property type="entry name" value="TetR_C"/>
</dbReference>
<evidence type="ECO:0000259" key="5">
    <source>
        <dbReference type="PROSITE" id="PS50977"/>
    </source>
</evidence>
<protein>
    <submittedName>
        <fullName evidence="6">TetR/AcrR family transcriptional regulator</fullName>
    </submittedName>
</protein>
<evidence type="ECO:0000313" key="7">
    <source>
        <dbReference type="Proteomes" id="UP001595851"/>
    </source>
</evidence>
<dbReference type="PANTHER" id="PTHR30055">
    <property type="entry name" value="HTH-TYPE TRANSCRIPTIONAL REGULATOR RUTR"/>
    <property type="match status" value="1"/>
</dbReference>
<sequence>MIKPPNPQRRSQKSHDAVLAAALELCAEEGYGRVTIEGIAARAGVSKKTIYRWWPSKGAVVLEALHEAADIAAPHPDTGNLAIDMRTQLAAVISFLSPPSHAPLAGLIADALSDPELAGLLRERLIRPRIAEFEQRMRRAQEQGQLHPDANLDIALDLFYGPLYHRLVFHLGLPEPEYLDTLIEHVIRALTSGEPSRSA</sequence>
<dbReference type="EMBL" id="JBHSBI010000014">
    <property type="protein sequence ID" value="MFC4010865.1"/>
    <property type="molecule type" value="Genomic_DNA"/>
</dbReference>
<keyword evidence="1" id="KW-0805">Transcription regulation</keyword>
<dbReference type="PRINTS" id="PR00455">
    <property type="entry name" value="HTHTETR"/>
</dbReference>
<accession>A0ABV8GA39</accession>
<dbReference type="Pfam" id="PF16859">
    <property type="entry name" value="TetR_C_11"/>
    <property type="match status" value="1"/>
</dbReference>
<dbReference type="InterPro" id="IPR036271">
    <property type="entry name" value="Tet_transcr_reg_TetR-rel_C_sf"/>
</dbReference>
<dbReference type="InterPro" id="IPR001647">
    <property type="entry name" value="HTH_TetR"/>
</dbReference>
<dbReference type="SUPFAM" id="SSF46689">
    <property type="entry name" value="Homeodomain-like"/>
    <property type="match status" value="1"/>
</dbReference>
<dbReference type="PROSITE" id="PS50977">
    <property type="entry name" value="HTH_TETR_2"/>
    <property type="match status" value="1"/>
</dbReference>
<keyword evidence="2 4" id="KW-0238">DNA-binding</keyword>
<feature type="domain" description="HTH tetR-type" evidence="5">
    <location>
        <begin position="12"/>
        <end position="72"/>
    </location>
</feature>
<proteinExistence type="predicted"/>
<gene>
    <name evidence="6" type="ORF">ACFOY2_26800</name>
</gene>
<evidence type="ECO:0000256" key="3">
    <source>
        <dbReference type="ARBA" id="ARBA00023163"/>
    </source>
</evidence>
<dbReference type="Gene3D" id="1.10.10.60">
    <property type="entry name" value="Homeodomain-like"/>
    <property type="match status" value="1"/>
</dbReference>
<dbReference type="Pfam" id="PF00440">
    <property type="entry name" value="TetR_N"/>
    <property type="match status" value="1"/>
</dbReference>
<organism evidence="6 7">
    <name type="scientific">Nonomuraea purpurea</name>
    <dbReference type="NCBI Taxonomy" id="1849276"/>
    <lineage>
        <taxon>Bacteria</taxon>
        <taxon>Bacillati</taxon>
        <taxon>Actinomycetota</taxon>
        <taxon>Actinomycetes</taxon>
        <taxon>Streptosporangiales</taxon>
        <taxon>Streptosporangiaceae</taxon>
        <taxon>Nonomuraea</taxon>
    </lineage>
</organism>
<evidence type="ECO:0000313" key="6">
    <source>
        <dbReference type="EMBL" id="MFC4010865.1"/>
    </source>
</evidence>
<reference evidence="7" key="1">
    <citation type="journal article" date="2019" name="Int. J. Syst. Evol. Microbiol.">
        <title>The Global Catalogue of Microorganisms (GCM) 10K type strain sequencing project: providing services to taxonomists for standard genome sequencing and annotation.</title>
        <authorList>
            <consortium name="The Broad Institute Genomics Platform"/>
            <consortium name="The Broad Institute Genome Sequencing Center for Infectious Disease"/>
            <person name="Wu L."/>
            <person name="Ma J."/>
        </authorList>
    </citation>
    <scope>NUCLEOTIDE SEQUENCE [LARGE SCALE GENOMIC DNA]</scope>
    <source>
        <strain evidence="7">TBRC 1276</strain>
    </source>
</reference>
<keyword evidence="7" id="KW-1185">Reference proteome</keyword>
<evidence type="ECO:0000256" key="2">
    <source>
        <dbReference type="ARBA" id="ARBA00023125"/>
    </source>
</evidence>
<evidence type="ECO:0000256" key="1">
    <source>
        <dbReference type="ARBA" id="ARBA00023015"/>
    </source>
</evidence>
<comment type="caution">
    <text evidence="6">The sequence shown here is derived from an EMBL/GenBank/DDBJ whole genome shotgun (WGS) entry which is preliminary data.</text>
</comment>
<dbReference type="Proteomes" id="UP001595851">
    <property type="component" value="Unassembled WGS sequence"/>
</dbReference>
<dbReference type="SUPFAM" id="SSF48498">
    <property type="entry name" value="Tetracyclin repressor-like, C-terminal domain"/>
    <property type="match status" value="1"/>
</dbReference>
<dbReference type="Gene3D" id="1.10.357.10">
    <property type="entry name" value="Tetracycline Repressor, domain 2"/>
    <property type="match status" value="1"/>
</dbReference>